<dbReference type="Gene3D" id="3.40.50.150">
    <property type="entry name" value="Vaccinia Virus protein VP39"/>
    <property type="match status" value="1"/>
</dbReference>
<organism evidence="2 3">
    <name type="scientific">Desulfosarcina ovata subsp. ovata</name>
    <dbReference type="NCBI Taxonomy" id="2752305"/>
    <lineage>
        <taxon>Bacteria</taxon>
        <taxon>Pseudomonadati</taxon>
        <taxon>Thermodesulfobacteriota</taxon>
        <taxon>Desulfobacteria</taxon>
        <taxon>Desulfobacterales</taxon>
        <taxon>Desulfosarcinaceae</taxon>
        <taxon>Desulfosarcina</taxon>
    </lineage>
</organism>
<dbReference type="InterPro" id="IPR029063">
    <property type="entry name" value="SAM-dependent_MTases_sf"/>
</dbReference>
<dbReference type="Proteomes" id="UP000422108">
    <property type="component" value="Chromosome"/>
</dbReference>
<keyword evidence="3" id="KW-1185">Reference proteome</keyword>
<evidence type="ECO:0000313" key="2">
    <source>
        <dbReference type="EMBL" id="BBO89604.1"/>
    </source>
</evidence>
<dbReference type="CDD" id="cd02440">
    <property type="entry name" value="AdoMet_MTases"/>
    <property type="match status" value="1"/>
</dbReference>
<accession>A0A5K8AC59</accession>
<dbReference type="SUPFAM" id="SSF53335">
    <property type="entry name" value="S-adenosyl-L-methionine-dependent methyltransferases"/>
    <property type="match status" value="1"/>
</dbReference>
<protein>
    <submittedName>
        <fullName evidence="2">SAM-dependent methyltransferase</fullName>
    </submittedName>
</protein>
<dbReference type="PANTHER" id="PTHR43591">
    <property type="entry name" value="METHYLTRANSFERASE"/>
    <property type="match status" value="1"/>
</dbReference>
<name>A0A5K8AC59_9BACT</name>
<keyword evidence="2" id="KW-0489">Methyltransferase</keyword>
<dbReference type="GO" id="GO:0008757">
    <property type="term" value="F:S-adenosylmethionine-dependent methyltransferase activity"/>
    <property type="evidence" value="ECO:0007669"/>
    <property type="project" value="InterPro"/>
</dbReference>
<feature type="domain" description="Methyltransferase type 11" evidence="1">
    <location>
        <begin position="56"/>
        <end position="151"/>
    </location>
</feature>
<sequence>MIYETDLKGVIATRWSIRARTYDLSPGHGIHSEREKQAWVNILSAALDHKTNLTVLDVGTGTGALALLLAEMNHNVVGIDLSEKMLARAHNKARTASLNADFKIGDAESPPFEKESFDAIVCRHLLWTLPNPERAVDAWRDVLKPGGRIVIIDGNFGKSKRTLLQEAWRYMAMPLILLTEFRDPRWKRDLDTHLPMRQRERPAADIEILEKAGFKADVNQVKLPRKYSLLKYMKYGYSKHSQYQFVVNGVKTA</sequence>
<dbReference type="RefSeq" id="WP_155310773.1">
    <property type="nucleotide sequence ID" value="NZ_AP021879.1"/>
</dbReference>
<evidence type="ECO:0000313" key="3">
    <source>
        <dbReference type="Proteomes" id="UP000422108"/>
    </source>
</evidence>
<dbReference type="EMBL" id="AP021879">
    <property type="protein sequence ID" value="BBO89604.1"/>
    <property type="molecule type" value="Genomic_DNA"/>
</dbReference>
<reference evidence="2 3" key="1">
    <citation type="submission" date="2019-11" db="EMBL/GenBank/DDBJ databases">
        <title>Comparative genomics of hydrocarbon-degrading Desulfosarcina strains.</title>
        <authorList>
            <person name="Watanabe M."/>
            <person name="Kojima H."/>
            <person name="Fukui M."/>
        </authorList>
    </citation>
    <scope>NUCLEOTIDE SEQUENCE [LARGE SCALE GENOMIC DNA]</scope>
    <source>
        <strain evidence="3">oXyS1</strain>
    </source>
</reference>
<dbReference type="AlphaFoldDB" id="A0A5K8AC59"/>
<dbReference type="Pfam" id="PF08241">
    <property type="entry name" value="Methyltransf_11"/>
    <property type="match status" value="1"/>
</dbReference>
<dbReference type="InterPro" id="IPR013216">
    <property type="entry name" value="Methyltransf_11"/>
</dbReference>
<dbReference type="PANTHER" id="PTHR43591:SF24">
    <property type="entry name" value="2-METHOXY-6-POLYPRENYL-1,4-BENZOQUINOL METHYLASE, MITOCHONDRIAL"/>
    <property type="match status" value="1"/>
</dbReference>
<gene>
    <name evidence="2" type="ORF">DSCOOX_27840</name>
</gene>
<keyword evidence="2" id="KW-0808">Transferase</keyword>
<proteinExistence type="predicted"/>
<dbReference type="GO" id="GO:0032259">
    <property type="term" value="P:methylation"/>
    <property type="evidence" value="ECO:0007669"/>
    <property type="project" value="UniProtKB-KW"/>
</dbReference>
<evidence type="ECO:0000259" key="1">
    <source>
        <dbReference type="Pfam" id="PF08241"/>
    </source>
</evidence>